<dbReference type="OrthoDB" id="3374852at2"/>
<protein>
    <submittedName>
        <fullName evidence="1">Uncharacterized protein</fullName>
    </submittedName>
</protein>
<dbReference type="EMBL" id="QMEY01000046">
    <property type="protein sequence ID" value="RBQ13794.1"/>
    <property type="molecule type" value="Genomic_DNA"/>
</dbReference>
<evidence type="ECO:0000313" key="2">
    <source>
        <dbReference type="Proteomes" id="UP000253303"/>
    </source>
</evidence>
<accession>A0A366LKG6</accession>
<proteinExistence type="predicted"/>
<organism evidence="1 2">
    <name type="scientific">Spongiactinospora rosea</name>
    <dbReference type="NCBI Taxonomy" id="2248750"/>
    <lineage>
        <taxon>Bacteria</taxon>
        <taxon>Bacillati</taxon>
        <taxon>Actinomycetota</taxon>
        <taxon>Actinomycetes</taxon>
        <taxon>Streptosporangiales</taxon>
        <taxon>Streptosporangiaceae</taxon>
        <taxon>Spongiactinospora</taxon>
    </lineage>
</organism>
<dbReference type="RefSeq" id="WP_113986780.1">
    <property type="nucleotide sequence ID" value="NZ_QMEY01000046.1"/>
</dbReference>
<reference evidence="1 2" key="1">
    <citation type="submission" date="2018-06" db="EMBL/GenBank/DDBJ databases">
        <title>Sphaerisporangium craniellae sp. nov., isolated from a marine sponge in the South China Sea.</title>
        <authorList>
            <person name="Li L."/>
        </authorList>
    </citation>
    <scope>NUCLEOTIDE SEQUENCE [LARGE SCALE GENOMIC DNA]</scope>
    <source>
        <strain evidence="1 2">LHW63015</strain>
    </source>
</reference>
<sequence length="84" mass="8638">MTAQDVSIDATTHYGPCASAGVPGLTSGSRTFQGSGSRSCLSLLSSGTETFTITWNTGQTSTVSVAKLVTIVGATLVVWPPLFR</sequence>
<dbReference type="Proteomes" id="UP000253303">
    <property type="component" value="Unassembled WGS sequence"/>
</dbReference>
<name>A0A366LKG6_9ACTN</name>
<dbReference type="AlphaFoldDB" id="A0A366LKG6"/>
<keyword evidence="2" id="KW-1185">Reference proteome</keyword>
<comment type="caution">
    <text evidence="1">The sequence shown here is derived from an EMBL/GenBank/DDBJ whole genome shotgun (WGS) entry which is preliminary data.</text>
</comment>
<evidence type="ECO:0000313" key="1">
    <source>
        <dbReference type="EMBL" id="RBQ13794.1"/>
    </source>
</evidence>
<gene>
    <name evidence="1" type="ORF">DP939_43950</name>
</gene>